<evidence type="ECO:0000313" key="4">
    <source>
        <dbReference type="Proteomes" id="UP000327493"/>
    </source>
</evidence>
<dbReference type="Proteomes" id="UP000327493">
    <property type="component" value="Chromosome 23"/>
</dbReference>
<name>A0A5J5CHM6_9PERO</name>
<dbReference type="EMBL" id="VOFY01000023">
    <property type="protein sequence ID" value="KAA8580413.1"/>
    <property type="molecule type" value="Genomic_DNA"/>
</dbReference>
<proteinExistence type="predicted"/>
<evidence type="ECO:0000256" key="2">
    <source>
        <dbReference type="SAM" id="SignalP"/>
    </source>
</evidence>
<feature type="region of interest" description="Disordered" evidence="1">
    <location>
        <begin position="44"/>
        <end position="81"/>
    </location>
</feature>
<sequence length="144" mass="15882">MKYFVVIHIACLHILCLESSVRRRTGWRSEPGWTSILPALPLPADTGRQKDNSFDTGATDTSSWHGGFGGSTKRKKSKKGRMRHFGKFNSDTHGCSGVQTRSCSASSDCTGCLGLYTCNLLLGMCQLKGLSQQTDKFLQTLRDF</sequence>
<keyword evidence="2" id="KW-0732">Signal</keyword>
<protein>
    <recommendedName>
        <fullName evidence="5">Myelin basic protein</fullName>
    </recommendedName>
</protein>
<keyword evidence="4" id="KW-1185">Reference proteome</keyword>
<evidence type="ECO:0000313" key="3">
    <source>
        <dbReference type="EMBL" id="KAA8580413.1"/>
    </source>
</evidence>
<comment type="caution">
    <text evidence="3">The sequence shown here is derived from an EMBL/GenBank/DDBJ whole genome shotgun (WGS) entry which is preliminary data.</text>
</comment>
<evidence type="ECO:0000256" key="1">
    <source>
        <dbReference type="SAM" id="MobiDB-lite"/>
    </source>
</evidence>
<feature type="signal peptide" evidence="2">
    <location>
        <begin position="1"/>
        <end position="23"/>
    </location>
</feature>
<reference evidence="3 4" key="1">
    <citation type="submission" date="2019-08" db="EMBL/GenBank/DDBJ databases">
        <title>A chromosome-level genome assembly, high-density linkage maps, and genome scans reveal the genomic architecture of hybrid incompatibilities underlying speciation via character displacement in darters (Percidae: Etheostominae).</title>
        <authorList>
            <person name="Moran R.L."/>
            <person name="Catchen J.M."/>
            <person name="Fuller R.C."/>
        </authorList>
    </citation>
    <scope>NUCLEOTIDE SEQUENCE [LARGE SCALE GENOMIC DNA]</scope>
    <source>
        <strain evidence="3">EspeVRDwgs_2016</strain>
        <tissue evidence="3">Muscle</tissue>
    </source>
</reference>
<evidence type="ECO:0008006" key="5">
    <source>
        <dbReference type="Google" id="ProtNLM"/>
    </source>
</evidence>
<gene>
    <name evidence="3" type="ORF">FQN60_005948</name>
</gene>
<feature type="chain" id="PRO_5023822647" description="Myelin basic protein" evidence="2">
    <location>
        <begin position="24"/>
        <end position="144"/>
    </location>
</feature>
<accession>A0A5J5CHM6</accession>
<feature type="compositionally biased region" description="Basic residues" evidence="1">
    <location>
        <begin position="72"/>
        <end position="81"/>
    </location>
</feature>
<dbReference type="AlphaFoldDB" id="A0A5J5CHM6"/>
<organism evidence="3 4">
    <name type="scientific">Etheostoma spectabile</name>
    <name type="common">orangethroat darter</name>
    <dbReference type="NCBI Taxonomy" id="54343"/>
    <lineage>
        <taxon>Eukaryota</taxon>
        <taxon>Metazoa</taxon>
        <taxon>Chordata</taxon>
        <taxon>Craniata</taxon>
        <taxon>Vertebrata</taxon>
        <taxon>Euteleostomi</taxon>
        <taxon>Actinopterygii</taxon>
        <taxon>Neopterygii</taxon>
        <taxon>Teleostei</taxon>
        <taxon>Neoteleostei</taxon>
        <taxon>Acanthomorphata</taxon>
        <taxon>Eupercaria</taxon>
        <taxon>Perciformes</taxon>
        <taxon>Percoidei</taxon>
        <taxon>Percidae</taxon>
        <taxon>Etheostomatinae</taxon>
        <taxon>Etheostoma</taxon>
    </lineage>
</organism>
<feature type="compositionally biased region" description="Polar residues" evidence="1">
    <location>
        <begin position="54"/>
        <end position="64"/>
    </location>
</feature>